<comment type="caution">
    <text evidence="2">The sequence shown here is derived from an EMBL/GenBank/DDBJ whole genome shotgun (WGS) entry which is preliminary data.</text>
</comment>
<accession>A0A1R3HGS0</accession>
<reference evidence="3" key="1">
    <citation type="submission" date="2013-09" db="EMBL/GenBank/DDBJ databases">
        <title>Corchorus olitorius genome sequencing.</title>
        <authorList>
            <person name="Alam M."/>
            <person name="Haque M.S."/>
            <person name="Islam M.S."/>
            <person name="Emdad E.M."/>
            <person name="Islam M.M."/>
            <person name="Ahmed B."/>
            <person name="Halim A."/>
            <person name="Hossen Q.M.M."/>
            <person name="Hossain M.Z."/>
            <person name="Ahmed R."/>
            <person name="Khan M.M."/>
            <person name="Islam R."/>
            <person name="Rashid M.M."/>
            <person name="Khan S.A."/>
            <person name="Rahman M.S."/>
            <person name="Alam M."/>
            <person name="Yahiya A.S."/>
            <person name="Khan M.S."/>
            <person name="Azam M.S."/>
            <person name="Haque T."/>
            <person name="Lashkar M.Z.H."/>
            <person name="Akhand A.I."/>
            <person name="Morshed G."/>
            <person name="Roy S."/>
            <person name="Uddin K.S."/>
            <person name="Rabeya T."/>
            <person name="Hossain A.S."/>
            <person name="Chowdhury A."/>
            <person name="Snigdha A.R."/>
            <person name="Mortoza M.S."/>
            <person name="Matin S.A."/>
            <person name="Hoque S.M.E."/>
            <person name="Islam M.K."/>
            <person name="Roy D.K."/>
            <person name="Haider R."/>
            <person name="Moosa M.M."/>
            <person name="Elias S.M."/>
            <person name="Hasan A.M."/>
            <person name="Jahan S."/>
            <person name="Shafiuddin M."/>
            <person name="Mahmood N."/>
            <person name="Shommy N.S."/>
        </authorList>
    </citation>
    <scope>NUCLEOTIDE SEQUENCE [LARGE SCALE GENOMIC DNA]</scope>
    <source>
        <strain evidence="3">cv. O-4</strain>
    </source>
</reference>
<proteinExistence type="predicted"/>
<protein>
    <submittedName>
        <fullName evidence="2">Uncharacterized protein</fullName>
    </submittedName>
</protein>
<feature type="region of interest" description="Disordered" evidence="1">
    <location>
        <begin position="22"/>
        <end position="51"/>
    </location>
</feature>
<name>A0A1R3HGS0_9ROSI</name>
<keyword evidence="3" id="KW-1185">Reference proteome</keyword>
<dbReference type="AlphaFoldDB" id="A0A1R3HGS0"/>
<evidence type="ECO:0000313" key="2">
    <source>
        <dbReference type="EMBL" id="OMO69577.1"/>
    </source>
</evidence>
<dbReference type="Proteomes" id="UP000187203">
    <property type="component" value="Unassembled WGS sequence"/>
</dbReference>
<evidence type="ECO:0000256" key="1">
    <source>
        <dbReference type="SAM" id="MobiDB-lite"/>
    </source>
</evidence>
<evidence type="ECO:0000313" key="3">
    <source>
        <dbReference type="Proteomes" id="UP000187203"/>
    </source>
</evidence>
<sequence>MITKKTHLNMGFNGSQRFIPVGFQGNKQPSNSHSNGKDIDKKMKGSHSIGNDTDKVVEVATTSADVMEEGINSIPLEKSHSIPDEKTDGKVAFSENEEGALVDDYVGDGFVYCEEVDLPVLIPEEDMASWLERSVVVLFSANGNLVVIMSIIKSQELKCSGFACIGTSSRH</sequence>
<organism evidence="2 3">
    <name type="scientific">Corchorus olitorius</name>
    <dbReference type="NCBI Taxonomy" id="93759"/>
    <lineage>
        <taxon>Eukaryota</taxon>
        <taxon>Viridiplantae</taxon>
        <taxon>Streptophyta</taxon>
        <taxon>Embryophyta</taxon>
        <taxon>Tracheophyta</taxon>
        <taxon>Spermatophyta</taxon>
        <taxon>Magnoliopsida</taxon>
        <taxon>eudicotyledons</taxon>
        <taxon>Gunneridae</taxon>
        <taxon>Pentapetalae</taxon>
        <taxon>rosids</taxon>
        <taxon>malvids</taxon>
        <taxon>Malvales</taxon>
        <taxon>Malvaceae</taxon>
        <taxon>Grewioideae</taxon>
        <taxon>Apeibeae</taxon>
        <taxon>Corchorus</taxon>
    </lineage>
</organism>
<dbReference type="EMBL" id="AWUE01020186">
    <property type="protein sequence ID" value="OMO69577.1"/>
    <property type="molecule type" value="Genomic_DNA"/>
</dbReference>
<gene>
    <name evidence="2" type="ORF">COLO4_29008</name>
</gene>
<feature type="compositionally biased region" description="Polar residues" evidence="1">
    <location>
        <begin position="25"/>
        <end position="34"/>
    </location>
</feature>